<evidence type="ECO:0000256" key="2">
    <source>
        <dbReference type="ARBA" id="ARBA00023110"/>
    </source>
</evidence>
<dbReference type="AlphaFoldDB" id="A0AA49JZJ4"/>
<dbReference type="GO" id="GO:0003755">
    <property type="term" value="F:peptidyl-prolyl cis-trans isomerase activity"/>
    <property type="evidence" value="ECO:0007669"/>
    <property type="project" value="UniProtKB-KW"/>
</dbReference>
<dbReference type="InterPro" id="IPR029000">
    <property type="entry name" value="Cyclophilin-like_dom_sf"/>
</dbReference>
<evidence type="ECO:0000256" key="4">
    <source>
        <dbReference type="SAM" id="SignalP"/>
    </source>
</evidence>
<organism evidence="7 8">
    <name type="scientific">Pseudogemmatithrix spongiicola</name>
    <dbReference type="NCBI Taxonomy" id="3062599"/>
    <lineage>
        <taxon>Bacteria</taxon>
        <taxon>Pseudomonadati</taxon>
        <taxon>Gemmatimonadota</taxon>
        <taxon>Gemmatimonadia</taxon>
        <taxon>Gemmatimonadales</taxon>
        <taxon>Gemmatimonadaceae</taxon>
        <taxon>Pseudogemmatithrix</taxon>
    </lineage>
</organism>
<dbReference type="InterPro" id="IPR044666">
    <property type="entry name" value="Cyclophilin_A-like"/>
</dbReference>
<keyword evidence="2" id="KW-0697">Rotamase</keyword>
<dbReference type="EMBL" id="CP130613">
    <property type="protein sequence ID" value="WKW14750.1"/>
    <property type="molecule type" value="Genomic_DNA"/>
</dbReference>
<dbReference type="SUPFAM" id="SSF50891">
    <property type="entry name" value="Cyclophilin-like"/>
    <property type="match status" value="1"/>
</dbReference>
<keyword evidence="4" id="KW-0732">Signal</keyword>
<feature type="signal peptide" evidence="4">
    <location>
        <begin position="1"/>
        <end position="23"/>
    </location>
</feature>
<dbReference type="Gene3D" id="2.40.100.10">
    <property type="entry name" value="Cyclophilin-like"/>
    <property type="match status" value="1"/>
</dbReference>
<keyword evidence="3 7" id="KW-0413">Isomerase</keyword>
<evidence type="ECO:0000259" key="5">
    <source>
        <dbReference type="PROSITE" id="PS50072"/>
    </source>
</evidence>
<dbReference type="PANTHER" id="PTHR45625">
    <property type="entry name" value="PEPTIDYL-PROLYL CIS-TRANS ISOMERASE-RELATED"/>
    <property type="match status" value="1"/>
</dbReference>
<feature type="domain" description="PPIase cyclophilin-type" evidence="5">
    <location>
        <begin position="362"/>
        <end position="496"/>
    </location>
</feature>
<name>A0AA49JZJ4_9BACT</name>
<reference evidence="7" key="1">
    <citation type="submission" date="2023-07" db="EMBL/GenBank/DDBJ databases">
        <authorList>
            <person name="Haufschild T."/>
            <person name="Kallscheuer N."/>
            <person name="Hammer J."/>
            <person name="Kohn T."/>
            <person name="Kabuu M."/>
            <person name="Jogler M."/>
            <person name="Wohfarth N."/>
            <person name="Heuer A."/>
            <person name="Rohde M."/>
            <person name="van Teeseling M.C.F."/>
            <person name="Jogler C."/>
        </authorList>
    </citation>
    <scope>NUCLEOTIDE SEQUENCE</scope>
    <source>
        <strain evidence="6">Strain 138</strain>
        <strain evidence="7">Strain 318</strain>
    </source>
</reference>
<evidence type="ECO:0000313" key="8">
    <source>
        <dbReference type="Proteomes" id="UP001229955"/>
    </source>
</evidence>
<dbReference type="Proteomes" id="UP001229955">
    <property type="component" value="Chromosome"/>
</dbReference>
<evidence type="ECO:0000256" key="1">
    <source>
        <dbReference type="ARBA" id="ARBA00013194"/>
    </source>
</evidence>
<proteinExistence type="predicted"/>
<dbReference type="Gene3D" id="1.25.10.10">
    <property type="entry name" value="Leucine-rich Repeat Variant"/>
    <property type="match status" value="1"/>
</dbReference>
<dbReference type="SUPFAM" id="SSF48371">
    <property type="entry name" value="ARM repeat"/>
    <property type="match status" value="1"/>
</dbReference>
<evidence type="ECO:0000256" key="3">
    <source>
        <dbReference type="ARBA" id="ARBA00023235"/>
    </source>
</evidence>
<sequence length="496" mass="53220">MRLPPLATALVPALALLTAPALLDAQAPTPALSRADSLLLYEILSAEDRRDSTAIALSRGEAHPDARIAHIARRARARLRDSTFAARSTLGQPDAARPFPTWAEPEWAGRYRALGGRDGACDPLLAALADSAAQVRQRAIVLGGMRASCVGHDALRTRLVAIAREGSTNVANRRPPAPSWQLAADAVVTLSRVAPEEARPIAERFSRHAQPGLRRAAARAATVLRDSSLLTSLAGDRDGNVREAAIRGLSSVVGHAADQRYLRFLGFSTPQVALAAAEALKGTTDTAATHAASVELARRVERNWASERDIRNALRAVLGQPPREAWQPGRPDSLPWDVVALALGDRRLVEVTMSRLHGGNGFTVELRGDLAPIQAARVLAHVRAGRYNGTAWHRVEPNFVIQGGSPHDNEYSGSGRFIVDELGTVAHPRGTVGMSTRGHSTGDLQWFVNLRDNARLVGAYTVFGVVVEGMDAVDAVMEGDEIYVMREVSASRPARP</sequence>
<gene>
    <name evidence="6" type="ORF">Strain138_001108</name>
    <name evidence="7" type="ORF">Strain318_001108</name>
</gene>
<dbReference type="InterPro" id="IPR011989">
    <property type="entry name" value="ARM-like"/>
</dbReference>
<evidence type="ECO:0000313" key="6">
    <source>
        <dbReference type="EMBL" id="WKW11840.1"/>
    </source>
</evidence>
<feature type="chain" id="PRO_5041216404" description="peptidylprolyl isomerase" evidence="4">
    <location>
        <begin position="24"/>
        <end position="496"/>
    </location>
</feature>
<keyword evidence="8" id="KW-1185">Reference proteome</keyword>
<dbReference type="InterPro" id="IPR002130">
    <property type="entry name" value="Cyclophilin-type_PPIase_dom"/>
</dbReference>
<accession>A0AA49JZJ4</accession>
<dbReference type="PANTHER" id="PTHR45625:SF4">
    <property type="entry name" value="PEPTIDYLPROLYL ISOMERASE DOMAIN AND WD REPEAT-CONTAINING PROTEIN 1"/>
    <property type="match status" value="1"/>
</dbReference>
<evidence type="ECO:0000313" key="7">
    <source>
        <dbReference type="EMBL" id="WKW14750.1"/>
    </source>
</evidence>
<protein>
    <recommendedName>
        <fullName evidence="1">peptidylprolyl isomerase</fullName>
        <ecNumber evidence="1">5.2.1.8</ecNumber>
    </recommendedName>
</protein>
<dbReference type="EC" id="5.2.1.8" evidence="1"/>
<accession>A0AA49JTW8</accession>
<dbReference type="EMBL" id="CP130612">
    <property type="protein sequence ID" value="WKW11840.1"/>
    <property type="molecule type" value="Genomic_DNA"/>
</dbReference>
<dbReference type="RefSeq" id="WP_367887526.1">
    <property type="nucleotide sequence ID" value="NZ_CP130612.1"/>
</dbReference>
<dbReference type="KEGG" id="pspc:Strain318_001108"/>
<dbReference type="PRINTS" id="PR00153">
    <property type="entry name" value="CSAPPISMRASE"/>
</dbReference>
<dbReference type="InterPro" id="IPR016024">
    <property type="entry name" value="ARM-type_fold"/>
</dbReference>
<dbReference type="Pfam" id="PF00160">
    <property type="entry name" value="Pro_isomerase"/>
    <property type="match status" value="1"/>
</dbReference>
<dbReference type="PROSITE" id="PS50072">
    <property type="entry name" value="CSA_PPIASE_2"/>
    <property type="match status" value="1"/>
</dbReference>
<dbReference type="CDD" id="cd00317">
    <property type="entry name" value="cyclophilin"/>
    <property type="match status" value="1"/>
</dbReference>